<evidence type="ECO:0000256" key="3">
    <source>
        <dbReference type="ARBA" id="ARBA00022989"/>
    </source>
</evidence>
<reference evidence="7" key="1">
    <citation type="submission" date="2022-11" db="UniProtKB">
        <authorList>
            <consortium name="WormBaseParasite"/>
        </authorList>
    </citation>
    <scope>IDENTIFICATION</scope>
</reference>
<dbReference type="Gene3D" id="1.20.1250.20">
    <property type="entry name" value="MFS general substrate transporter like domains"/>
    <property type="match status" value="1"/>
</dbReference>
<keyword evidence="6" id="KW-1185">Reference proteome</keyword>
<evidence type="ECO:0000313" key="7">
    <source>
        <dbReference type="WBParaSite" id="nRc.2.0.1.t46341-RA"/>
    </source>
</evidence>
<protein>
    <submittedName>
        <fullName evidence="7">Uncharacterized protein</fullName>
    </submittedName>
</protein>
<keyword evidence="2 5" id="KW-0812">Transmembrane</keyword>
<feature type="transmembrane region" description="Helical" evidence="5">
    <location>
        <begin position="42"/>
        <end position="61"/>
    </location>
</feature>
<comment type="subcellular location">
    <subcellularLocation>
        <location evidence="1">Membrane</location>
        <topology evidence="1">Multi-pass membrane protein</topology>
    </subcellularLocation>
</comment>
<organism evidence="6 7">
    <name type="scientific">Romanomermis culicivorax</name>
    <name type="common">Nematode worm</name>
    <dbReference type="NCBI Taxonomy" id="13658"/>
    <lineage>
        <taxon>Eukaryota</taxon>
        <taxon>Metazoa</taxon>
        <taxon>Ecdysozoa</taxon>
        <taxon>Nematoda</taxon>
        <taxon>Enoplea</taxon>
        <taxon>Dorylaimia</taxon>
        <taxon>Mermithida</taxon>
        <taxon>Mermithoidea</taxon>
        <taxon>Mermithidae</taxon>
        <taxon>Romanomermis</taxon>
    </lineage>
</organism>
<evidence type="ECO:0000313" key="6">
    <source>
        <dbReference type="Proteomes" id="UP000887565"/>
    </source>
</evidence>
<evidence type="ECO:0000256" key="2">
    <source>
        <dbReference type="ARBA" id="ARBA00022692"/>
    </source>
</evidence>
<proteinExistence type="predicted"/>
<feature type="transmembrane region" description="Helical" evidence="5">
    <location>
        <begin position="12"/>
        <end position="30"/>
    </location>
</feature>
<accession>A0A915L9B1</accession>
<dbReference type="WBParaSite" id="nRc.2.0.1.t46341-RA">
    <property type="protein sequence ID" value="nRc.2.0.1.t46341-RA"/>
    <property type="gene ID" value="nRc.2.0.1.g46341"/>
</dbReference>
<keyword evidence="3 5" id="KW-1133">Transmembrane helix</keyword>
<dbReference type="Proteomes" id="UP000887565">
    <property type="component" value="Unplaced"/>
</dbReference>
<evidence type="ECO:0000256" key="1">
    <source>
        <dbReference type="ARBA" id="ARBA00004141"/>
    </source>
</evidence>
<name>A0A915L9B1_ROMCU</name>
<dbReference type="AlphaFoldDB" id="A0A915L9B1"/>
<dbReference type="InterPro" id="IPR036259">
    <property type="entry name" value="MFS_trans_sf"/>
</dbReference>
<dbReference type="Pfam" id="PF00854">
    <property type="entry name" value="PTR2"/>
    <property type="match status" value="1"/>
</dbReference>
<sequence length="240" mass="26569">MLPDQMSLLNPLLIILLIPLFEFCVYPALATKGLLTKPLQRMGAGGFLAASSFFVAGFIQLKIDGDAIRPPLEGQIRVTSVMPFGSACSLFIGETEFKDQLVSKDVEFSLLNQTTIGHCDFKRKLSFSNNSNDTNVSHKNGLIISTWPDAQYWTKLSYTVQKSEGGNSTAFVLLHPSFSKSTQNSTLEVWRGRNFVDSYNIDPKNEAAIVHCRNVTIKDVVSRTGAVDLFVIMENSSYSE</sequence>
<keyword evidence="4 5" id="KW-0472">Membrane</keyword>
<evidence type="ECO:0000256" key="4">
    <source>
        <dbReference type="ARBA" id="ARBA00023136"/>
    </source>
</evidence>
<dbReference type="GO" id="GO:0022857">
    <property type="term" value="F:transmembrane transporter activity"/>
    <property type="evidence" value="ECO:0007669"/>
    <property type="project" value="InterPro"/>
</dbReference>
<evidence type="ECO:0000256" key="5">
    <source>
        <dbReference type="SAM" id="Phobius"/>
    </source>
</evidence>
<dbReference type="InterPro" id="IPR000109">
    <property type="entry name" value="POT_fam"/>
</dbReference>
<dbReference type="GO" id="GO:0016020">
    <property type="term" value="C:membrane"/>
    <property type="evidence" value="ECO:0007669"/>
    <property type="project" value="UniProtKB-SubCell"/>
</dbReference>